<comment type="caution">
    <text evidence="2">The sequence shown here is derived from an EMBL/GenBank/DDBJ whole genome shotgun (WGS) entry which is preliminary data.</text>
</comment>
<accession>A0ABW3UXU4</accession>
<dbReference type="RefSeq" id="WP_345585097.1">
    <property type="nucleotide sequence ID" value="NZ_BAABJG010000002.1"/>
</dbReference>
<dbReference type="Proteomes" id="UP001597180">
    <property type="component" value="Unassembled WGS sequence"/>
</dbReference>
<proteinExistence type="predicted"/>
<gene>
    <name evidence="2" type="ORF">ACFQ4B_36070</name>
</gene>
<keyword evidence="3" id="KW-1185">Reference proteome</keyword>
<dbReference type="EMBL" id="JBHTLU010000065">
    <property type="protein sequence ID" value="MFD1225508.1"/>
    <property type="molecule type" value="Genomic_DNA"/>
</dbReference>
<sequence>MIVSVFDVANYFLQKSDPNSERSITHLKLQKLVYYAQAWHLAIIGNSLFNEKIEAWVHGPVCPDLYSRYKIYGFGVIRPAKNQTTNIPKDTRDLLDEVWQVYGALSGVALESLTHKERPWQQARGNLSDFSPSNNVITNDSMRTYYRRLLEDKN</sequence>
<reference evidence="3" key="1">
    <citation type="journal article" date="2019" name="Int. J. Syst. Evol. Microbiol.">
        <title>The Global Catalogue of Microorganisms (GCM) 10K type strain sequencing project: providing services to taxonomists for standard genome sequencing and annotation.</title>
        <authorList>
            <consortium name="The Broad Institute Genomics Platform"/>
            <consortium name="The Broad Institute Genome Sequencing Center for Infectious Disease"/>
            <person name="Wu L."/>
            <person name="Ma J."/>
        </authorList>
    </citation>
    <scope>NUCLEOTIDE SEQUENCE [LARGE SCALE GENOMIC DNA]</scope>
    <source>
        <strain evidence="3">CCUG 53270</strain>
    </source>
</reference>
<dbReference type="Pfam" id="PF13274">
    <property type="entry name" value="SocA_Panacea"/>
    <property type="match status" value="1"/>
</dbReference>
<evidence type="ECO:0000259" key="1">
    <source>
        <dbReference type="Pfam" id="PF13274"/>
    </source>
</evidence>
<protein>
    <submittedName>
        <fullName evidence="2">Panacea domain-containing protein</fullName>
    </submittedName>
</protein>
<organism evidence="2 3">
    <name type="scientific">Paenibacillus vulneris</name>
    <dbReference type="NCBI Taxonomy" id="1133364"/>
    <lineage>
        <taxon>Bacteria</taxon>
        <taxon>Bacillati</taxon>
        <taxon>Bacillota</taxon>
        <taxon>Bacilli</taxon>
        <taxon>Bacillales</taxon>
        <taxon>Paenibacillaceae</taxon>
        <taxon>Paenibacillus</taxon>
    </lineage>
</organism>
<evidence type="ECO:0000313" key="2">
    <source>
        <dbReference type="EMBL" id="MFD1225508.1"/>
    </source>
</evidence>
<feature type="domain" description="Antitoxin SocA-like Panacea" evidence="1">
    <location>
        <begin position="29"/>
        <end position="121"/>
    </location>
</feature>
<dbReference type="InterPro" id="IPR025272">
    <property type="entry name" value="SocA_Panacea"/>
</dbReference>
<name>A0ABW3UXU4_9BACL</name>
<evidence type="ECO:0000313" key="3">
    <source>
        <dbReference type="Proteomes" id="UP001597180"/>
    </source>
</evidence>